<dbReference type="PANTHER" id="PTHR10836">
    <property type="entry name" value="GLYCERALDEHYDE 3-PHOSPHATE DEHYDROGENASE"/>
    <property type="match status" value="1"/>
</dbReference>
<dbReference type="Pfam" id="PF24969">
    <property type="entry name" value="LRR_15"/>
    <property type="match status" value="1"/>
</dbReference>
<dbReference type="GO" id="GO:0004365">
    <property type="term" value="F:glyceraldehyde-3-phosphate dehydrogenase (NAD+) (phosphorylating) activity"/>
    <property type="evidence" value="ECO:0007669"/>
    <property type="project" value="TreeGrafter"/>
</dbReference>
<dbReference type="InterPro" id="IPR056867">
    <property type="entry name" value="LRR_15"/>
</dbReference>
<dbReference type="Pfam" id="PF00044">
    <property type="entry name" value="Gp_dh_N"/>
    <property type="match status" value="1"/>
</dbReference>
<dbReference type="GO" id="GO:0047100">
    <property type="term" value="F:glyceraldehyde-3-phosphate dehydrogenase (NADP+) (phosphorylating) activity"/>
    <property type="evidence" value="ECO:0007669"/>
    <property type="project" value="UniProtKB-EC"/>
</dbReference>
<dbReference type="Proteomes" id="UP000325945">
    <property type="component" value="Unassembled WGS sequence"/>
</dbReference>
<dbReference type="PRINTS" id="PR00078">
    <property type="entry name" value="G3PDHDRGNASE"/>
</dbReference>
<dbReference type="PANTHER" id="PTHR10836:SF134">
    <property type="entry name" value="GLYCERALDEHYDE-3-PHOSPHATE DEHYDROGENASE (PHOSPHORYLATING)"/>
    <property type="match status" value="1"/>
</dbReference>
<dbReference type="InterPro" id="IPR036291">
    <property type="entry name" value="NAD(P)-bd_dom_sf"/>
</dbReference>
<dbReference type="InterPro" id="IPR020829">
    <property type="entry name" value="GlycerAld_3-P_DH_cat"/>
</dbReference>
<evidence type="ECO:0000313" key="10">
    <source>
        <dbReference type="Proteomes" id="UP000325945"/>
    </source>
</evidence>
<evidence type="ECO:0000256" key="6">
    <source>
        <dbReference type="ARBA" id="ARBA00052787"/>
    </source>
</evidence>
<dbReference type="AlphaFoldDB" id="A0A5N6X6G5"/>
<comment type="similarity">
    <text evidence="3 7">Belongs to the glyceraldehyde-3-phosphate dehydrogenase family.</text>
</comment>
<evidence type="ECO:0000256" key="7">
    <source>
        <dbReference type="RuleBase" id="RU000397"/>
    </source>
</evidence>
<evidence type="ECO:0000256" key="3">
    <source>
        <dbReference type="ARBA" id="ARBA00007406"/>
    </source>
</evidence>
<dbReference type="EMBL" id="ML741785">
    <property type="protein sequence ID" value="KAE8328512.1"/>
    <property type="molecule type" value="Genomic_DNA"/>
</dbReference>
<comment type="pathway">
    <text evidence="1">Carbohydrate degradation; glycolysis; pyruvate from D-glyceraldehyde 3-phosphate: step 1/5.</text>
</comment>
<dbReference type="SUPFAM" id="SSF55347">
    <property type="entry name" value="Glyceraldehyde-3-phosphate dehydrogenase-like, C-terminal domain"/>
    <property type="match status" value="1"/>
</dbReference>
<dbReference type="UniPathway" id="UPA00109">
    <property type="reaction ID" value="UER00184"/>
</dbReference>
<dbReference type="CDD" id="cd18126">
    <property type="entry name" value="GAPDH_I_C"/>
    <property type="match status" value="1"/>
</dbReference>
<comment type="catalytic activity">
    <reaction evidence="6">
        <text>D-glyceraldehyde 3-phosphate + phosphate + NADP(+) = (2R)-3-phospho-glyceroyl phosphate + NADPH + H(+)</text>
        <dbReference type="Rhea" id="RHEA:10296"/>
        <dbReference type="ChEBI" id="CHEBI:15378"/>
        <dbReference type="ChEBI" id="CHEBI:43474"/>
        <dbReference type="ChEBI" id="CHEBI:57604"/>
        <dbReference type="ChEBI" id="CHEBI:57783"/>
        <dbReference type="ChEBI" id="CHEBI:58349"/>
        <dbReference type="ChEBI" id="CHEBI:59776"/>
        <dbReference type="EC" id="1.2.1.13"/>
    </reaction>
</comment>
<dbReference type="InterPro" id="IPR020828">
    <property type="entry name" value="GlycerAld_3-P_DH_NAD(P)-bd"/>
</dbReference>
<reference evidence="10" key="1">
    <citation type="submission" date="2019-04" db="EMBL/GenBank/DDBJ databases">
        <title>Friends and foes A comparative genomics studyof 23 Aspergillus species from section Flavi.</title>
        <authorList>
            <consortium name="DOE Joint Genome Institute"/>
            <person name="Kjaerbolling I."/>
            <person name="Vesth T."/>
            <person name="Frisvad J.C."/>
            <person name="Nybo J.L."/>
            <person name="Theobald S."/>
            <person name="Kildgaard S."/>
            <person name="Isbrandt T."/>
            <person name="Kuo A."/>
            <person name="Sato A."/>
            <person name="Lyhne E.K."/>
            <person name="Kogle M.E."/>
            <person name="Wiebenga A."/>
            <person name="Kun R.S."/>
            <person name="Lubbers R.J."/>
            <person name="Makela M.R."/>
            <person name="Barry K."/>
            <person name="Chovatia M."/>
            <person name="Clum A."/>
            <person name="Daum C."/>
            <person name="Haridas S."/>
            <person name="He G."/>
            <person name="LaButti K."/>
            <person name="Lipzen A."/>
            <person name="Mondo S."/>
            <person name="Riley R."/>
            <person name="Salamov A."/>
            <person name="Simmons B.A."/>
            <person name="Magnuson J.K."/>
            <person name="Henrissat B."/>
            <person name="Mortensen U.H."/>
            <person name="Larsen T.O."/>
            <person name="Devries R.P."/>
            <person name="Grigoriev I.V."/>
            <person name="Machida M."/>
            <person name="Baker S.E."/>
            <person name="Andersen M.R."/>
        </authorList>
    </citation>
    <scope>NUCLEOTIDE SEQUENCE [LARGE SCALE GENOMIC DNA]</scope>
    <source>
        <strain evidence="10">CBS 130017</strain>
    </source>
</reference>
<protein>
    <recommendedName>
        <fullName evidence="8">Glyceraldehyde 3-phosphate dehydrogenase NAD(P) binding domain-containing protein</fullName>
    </recommendedName>
</protein>
<organism evidence="9 10">
    <name type="scientific">Aspergillus sergii</name>
    <dbReference type="NCBI Taxonomy" id="1034303"/>
    <lineage>
        <taxon>Eukaryota</taxon>
        <taxon>Fungi</taxon>
        <taxon>Dikarya</taxon>
        <taxon>Ascomycota</taxon>
        <taxon>Pezizomycotina</taxon>
        <taxon>Eurotiomycetes</taxon>
        <taxon>Eurotiomycetidae</taxon>
        <taxon>Eurotiales</taxon>
        <taxon>Aspergillaceae</taxon>
        <taxon>Aspergillus</taxon>
        <taxon>Aspergillus subgen. Circumdati</taxon>
    </lineage>
</organism>
<accession>A0A5N6X6G5</accession>
<keyword evidence="10" id="KW-1185">Reference proteome</keyword>
<evidence type="ECO:0000256" key="4">
    <source>
        <dbReference type="ARBA" id="ARBA00023002"/>
    </source>
</evidence>
<evidence type="ECO:0000256" key="1">
    <source>
        <dbReference type="ARBA" id="ARBA00004869"/>
    </source>
</evidence>
<name>A0A5N6X6G5_9EURO</name>
<gene>
    <name evidence="9" type="ORF">BDV39DRAFT_214392</name>
</gene>
<dbReference type="GO" id="GO:0005829">
    <property type="term" value="C:cytosol"/>
    <property type="evidence" value="ECO:0007669"/>
    <property type="project" value="TreeGrafter"/>
</dbReference>
<evidence type="ECO:0000259" key="8">
    <source>
        <dbReference type="SMART" id="SM00846"/>
    </source>
</evidence>
<comment type="pathway">
    <text evidence="2">Carbohydrate biosynthesis; Calvin cycle.</text>
</comment>
<dbReference type="FunFam" id="3.30.360.10:FF:000002">
    <property type="entry name" value="Glyceraldehyde-3-phosphate dehydrogenase"/>
    <property type="match status" value="1"/>
</dbReference>
<dbReference type="SMART" id="SM00846">
    <property type="entry name" value="Gp_dh_N"/>
    <property type="match status" value="1"/>
</dbReference>
<dbReference type="InterPro" id="IPR020831">
    <property type="entry name" value="GlycerAld/Erythrose_P_DH"/>
</dbReference>
<dbReference type="GO" id="GO:0006096">
    <property type="term" value="P:glycolytic process"/>
    <property type="evidence" value="ECO:0007669"/>
    <property type="project" value="UniProtKB-UniPathway"/>
</dbReference>
<keyword evidence="4" id="KW-0560">Oxidoreductase</keyword>
<dbReference type="Pfam" id="PF02800">
    <property type="entry name" value="Gp_dh_C"/>
    <property type="match status" value="1"/>
</dbReference>
<dbReference type="Gene3D" id="3.30.360.10">
    <property type="entry name" value="Dihydrodipicolinate Reductase, domain 2"/>
    <property type="match status" value="1"/>
</dbReference>
<sequence>MAPSISDFPHGVASTQPSVCRNVLRASLTRTDLQIVAINHTCNTVQDLIYLIRYDSCMGKLSDDISIHALSDTLITINGRQIVLTSERDLQKLNWSAVGVDYVVECTGKFTKRDLALQHVTYGLAKRVVISAPSSDSPTYVYGVNSDDYTADEDRRVVSCASCTTNCVTPVLKVLHQQFGIVQGLLTTVHAATQSQQVLDGYSKKNRRLGRSVFDNIIPTTTGAAKAIATVLPELTGKVTGISIRVPAPNVSMIDLTVTTEQPTSLAEIMAAFRRAAKSSLAGVLYVSDEELVSSDYKGNPNSAVVDAPACTELNPQFFKIMACWFGQYINDDVFSKLALSKCSRRLQWLFDPPTVYSSLHISSIGTREVALIQYLWHRPDLAHLVHDANFGFARCIHPDYPYLLPKACSPRWISMIEHIVDDICESEREKSAWNTQLRQLCEDAWLGVLLSRLNNLKSITLGYGDNQWLLTSILDKALLGRRPFSTTAPFPLLQKVTLKNYQGRFNYNPHFALGWFHLPAVRTIEGVNMWDFSGRMDVGMSNISRLINRVSSVTEVVLSPAFYCRGMGDWIAACPKLERFKVDIGLISDAPSLYIFDPRDFRQGLAPCKKTLKALSIGFHNSYRRFRARHRTMEVRHHLGLEDLPFGSFREFIVLEHLSMRHANLMRLPGVNIGDSHDAAPQSLVDLLPTSLKSLEITDVVHAFVLHLIAELSLLVTQHTTIIPQFKRIVFYLHEWEWELAMSLTDNLKPACDHMRVCLTIIRQST</sequence>
<dbReference type="GO" id="GO:0051287">
    <property type="term" value="F:NAD binding"/>
    <property type="evidence" value="ECO:0007669"/>
    <property type="project" value="InterPro"/>
</dbReference>
<feature type="domain" description="Glyceraldehyde 3-phosphate dehydrogenase NAD(P) binding" evidence="8">
    <location>
        <begin position="19"/>
        <end position="163"/>
    </location>
</feature>
<keyword evidence="5" id="KW-0324">Glycolysis</keyword>
<evidence type="ECO:0000313" key="9">
    <source>
        <dbReference type="EMBL" id="KAE8328512.1"/>
    </source>
</evidence>
<evidence type="ECO:0000256" key="2">
    <source>
        <dbReference type="ARBA" id="ARBA00005215"/>
    </source>
</evidence>
<dbReference type="FunFam" id="3.40.50.720:FF:000001">
    <property type="entry name" value="Glyceraldehyde-3-phosphate dehydrogenase"/>
    <property type="match status" value="1"/>
</dbReference>
<dbReference type="CDD" id="cd05214">
    <property type="entry name" value="GAPDH_I_N"/>
    <property type="match status" value="1"/>
</dbReference>
<dbReference type="SUPFAM" id="SSF51735">
    <property type="entry name" value="NAD(P)-binding Rossmann-fold domains"/>
    <property type="match status" value="1"/>
</dbReference>
<dbReference type="Gene3D" id="3.40.50.720">
    <property type="entry name" value="NAD(P)-binding Rossmann-like Domain"/>
    <property type="match status" value="1"/>
</dbReference>
<evidence type="ECO:0000256" key="5">
    <source>
        <dbReference type="ARBA" id="ARBA00023152"/>
    </source>
</evidence>
<proteinExistence type="inferred from homology"/>